<dbReference type="OrthoDB" id="7450734at2"/>
<evidence type="ECO:0000256" key="1">
    <source>
        <dbReference type="SAM" id="SignalP"/>
    </source>
</evidence>
<dbReference type="Proteomes" id="UP000237682">
    <property type="component" value="Unassembled WGS sequence"/>
</dbReference>
<feature type="signal peptide" evidence="1">
    <location>
        <begin position="1"/>
        <end position="21"/>
    </location>
</feature>
<organism evidence="2 3">
    <name type="scientific">Labrys okinawensis</name>
    <dbReference type="NCBI Taxonomy" id="346911"/>
    <lineage>
        <taxon>Bacteria</taxon>
        <taxon>Pseudomonadati</taxon>
        <taxon>Pseudomonadota</taxon>
        <taxon>Alphaproteobacteria</taxon>
        <taxon>Hyphomicrobiales</taxon>
        <taxon>Xanthobacteraceae</taxon>
        <taxon>Labrys</taxon>
    </lineage>
</organism>
<protein>
    <submittedName>
        <fullName evidence="2">Uncharacterized protein</fullName>
    </submittedName>
</protein>
<evidence type="ECO:0000313" key="3">
    <source>
        <dbReference type="Proteomes" id="UP000237682"/>
    </source>
</evidence>
<name>A0A2S9QH85_9HYPH</name>
<dbReference type="AlphaFoldDB" id="A0A2S9QH85"/>
<comment type="caution">
    <text evidence="2">The sequence shown here is derived from an EMBL/GenBank/DDBJ whole genome shotgun (WGS) entry which is preliminary data.</text>
</comment>
<dbReference type="RefSeq" id="WP_105861073.1">
    <property type="nucleotide sequence ID" value="NZ_PUEJ01000002.1"/>
</dbReference>
<evidence type="ECO:0000313" key="2">
    <source>
        <dbReference type="EMBL" id="PRH88726.1"/>
    </source>
</evidence>
<reference evidence="2 3" key="1">
    <citation type="submission" date="2018-02" db="EMBL/GenBank/DDBJ databases">
        <title>Whole genome sequencing of endophytic bacterium.</title>
        <authorList>
            <person name="Eedara R."/>
            <person name="Podile A.R."/>
        </authorList>
    </citation>
    <scope>NUCLEOTIDE SEQUENCE [LARGE SCALE GENOMIC DNA]</scope>
    <source>
        <strain evidence="2 3">RP1T</strain>
    </source>
</reference>
<feature type="chain" id="PRO_5015517355" evidence="1">
    <location>
        <begin position="22"/>
        <end position="153"/>
    </location>
</feature>
<accession>A0A2S9QH85</accession>
<proteinExistence type="predicted"/>
<dbReference type="EMBL" id="PUEJ01000002">
    <property type="protein sequence ID" value="PRH88726.1"/>
    <property type="molecule type" value="Genomic_DNA"/>
</dbReference>
<keyword evidence="3" id="KW-1185">Reference proteome</keyword>
<gene>
    <name evidence="2" type="ORF">C5L14_05745</name>
</gene>
<sequence length="153" mass="16110">MPARLVLSLLASLALAGPALADAYSWQLRQSPESVVLAYEVPDTDDQPLGLFCEPEGKAFSITYRPGADKIRKGWSGVVSFSSDGGQVDVPMQAVDDELSGLTLEAKTAFDPDWTVVLGKGRTLKIAFSGQSERIKLAGIAKGAAALAKACGR</sequence>
<keyword evidence="1" id="KW-0732">Signal</keyword>